<keyword evidence="1" id="KW-0472">Membrane</keyword>
<keyword evidence="1" id="KW-0812">Transmembrane</keyword>
<keyword evidence="1" id="KW-1133">Transmembrane helix</keyword>
<name>A0A6S6THZ7_9BACT</name>
<reference evidence="2" key="1">
    <citation type="submission" date="2020-01" db="EMBL/GenBank/DDBJ databases">
        <authorList>
            <person name="Meier V. D."/>
            <person name="Meier V D."/>
        </authorList>
    </citation>
    <scope>NUCLEOTIDE SEQUENCE</scope>
    <source>
        <strain evidence="2">HLG_WM_MAG_04</strain>
    </source>
</reference>
<proteinExistence type="predicted"/>
<dbReference type="EMBL" id="CACVAX010000041">
    <property type="protein sequence ID" value="CAA6814655.1"/>
    <property type="molecule type" value="Genomic_DNA"/>
</dbReference>
<feature type="transmembrane region" description="Helical" evidence="1">
    <location>
        <begin position="175"/>
        <end position="197"/>
    </location>
</feature>
<gene>
    <name evidence="2" type="ORF">HELGO_WM6703</name>
</gene>
<protein>
    <submittedName>
        <fullName evidence="2">Uncharacterized protein</fullName>
    </submittedName>
</protein>
<evidence type="ECO:0000256" key="1">
    <source>
        <dbReference type="SAM" id="Phobius"/>
    </source>
</evidence>
<accession>A0A6S6THZ7</accession>
<dbReference type="AlphaFoldDB" id="A0A6S6THZ7"/>
<feature type="transmembrane region" description="Helical" evidence="1">
    <location>
        <begin position="103"/>
        <end position="127"/>
    </location>
</feature>
<feature type="transmembrane region" description="Helical" evidence="1">
    <location>
        <begin position="139"/>
        <end position="163"/>
    </location>
</feature>
<sequence length="214" mass="25525">MKKVAIKFSIDKHHEFDELKKIAQQLQCFIVEGDYKISIIIKQLQADELIKLDISTEENMPDFIELVEAFNEQGIQYELYNSLDEGWQKCELDDLELERTPKWLSTLVGVNILWYLGMTFLQFFFIYDWYSEKYEWGMIASIFTGILTALVPILGSLVAYWSATELSDWKNYQALGAFFIYYIPLALFFLYLAWLLLKAFYADRWYRFRHPEFN</sequence>
<evidence type="ECO:0000313" key="2">
    <source>
        <dbReference type="EMBL" id="CAA6814655.1"/>
    </source>
</evidence>
<organism evidence="2">
    <name type="scientific">uncultured Sulfurovum sp</name>
    <dbReference type="NCBI Taxonomy" id="269237"/>
    <lineage>
        <taxon>Bacteria</taxon>
        <taxon>Pseudomonadati</taxon>
        <taxon>Campylobacterota</taxon>
        <taxon>Epsilonproteobacteria</taxon>
        <taxon>Campylobacterales</taxon>
        <taxon>Sulfurovaceae</taxon>
        <taxon>Sulfurovum</taxon>
        <taxon>environmental samples</taxon>
    </lineage>
</organism>